<dbReference type="SUPFAM" id="SSF53335">
    <property type="entry name" value="S-adenosyl-L-methionine-dependent methyltransferases"/>
    <property type="match status" value="1"/>
</dbReference>
<dbReference type="PROSITE" id="PS51559">
    <property type="entry name" value="SAM_RMT2"/>
    <property type="match status" value="1"/>
</dbReference>
<dbReference type="PANTHER" id="PTHR32379:SF1">
    <property type="entry name" value="GUANIDINOACETATE N-METHYLTRANSFERASE"/>
    <property type="match status" value="1"/>
</dbReference>
<dbReference type="PROSITE" id="PS50297">
    <property type="entry name" value="ANK_REP_REGION"/>
    <property type="match status" value="1"/>
</dbReference>
<dbReference type="Proteomes" id="UP001497453">
    <property type="component" value="Chromosome 4"/>
</dbReference>
<keyword evidence="4" id="KW-0040">ANK repeat</keyword>
<evidence type="ECO:0000259" key="5">
    <source>
        <dbReference type="PROSITE" id="PS51559"/>
    </source>
</evidence>
<keyword evidence="1" id="KW-0489">Methyltransferase</keyword>
<dbReference type="InterPro" id="IPR051038">
    <property type="entry name" value="RMT2/GAMT_Mtase"/>
</dbReference>
<dbReference type="Pfam" id="PF12796">
    <property type="entry name" value="Ank_2"/>
    <property type="match status" value="1"/>
</dbReference>
<reference evidence="7" key="1">
    <citation type="submission" date="2024-04" db="EMBL/GenBank/DDBJ databases">
        <authorList>
            <person name="Shaw F."/>
            <person name="Minotto A."/>
        </authorList>
    </citation>
    <scope>NUCLEOTIDE SEQUENCE [LARGE SCALE GENOMIC DNA]</scope>
</reference>
<evidence type="ECO:0000256" key="2">
    <source>
        <dbReference type="ARBA" id="ARBA00022679"/>
    </source>
</evidence>
<evidence type="ECO:0000313" key="6">
    <source>
        <dbReference type="EMBL" id="CAL1706885.1"/>
    </source>
</evidence>
<dbReference type="PROSITE" id="PS50088">
    <property type="entry name" value="ANK_REPEAT"/>
    <property type="match status" value="1"/>
</dbReference>
<dbReference type="SUPFAM" id="SSF48403">
    <property type="entry name" value="Ankyrin repeat"/>
    <property type="match status" value="1"/>
</dbReference>
<accession>A0ABP1DG90</accession>
<dbReference type="InterPro" id="IPR029063">
    <property type="entry name" value="SAM-dependent_MTases_sf"/>
</dbReference>
<sequence>MVSSPEPGAPDTAMEDTVNELVERGQDLVDSILDRAPFQSIVDKIQAGAPVWFQDDEGLSPLHAAAYIENAELLKYLLDEGAVWNAVDNLHNSAGDVALSLNNEECYTLIRDAGIRSEMLLTLLSKRDVQIESPYSLVLKASDTTAAGSTDTFLTSKLRYTTDEHGQDICLLTLEDGEEVGVMMGWERGIMQQTVRKLCSDHPNLSRGLKVLNIGFGLGIIDSLFQVLLTPPSEHVIIEAHPDVLQHMRETGWYDKKGVTILEGKWQDHIEALHIPGFDVVYTDTFSEDYLELHKFFEILPDLLEGPESRFSFFHGLGAMNALFYDVYTHVSEMHLADVGVDVEWSEVDVFADTRERWGKTREYFALRLYRLPIGKMRTV</sequence>
<feature type="domain" description="RMT2" evidence="5">
    <location>
        <begin position="144"/>
        <end position="380"/>
    </location>
</feature>
<keyword evidence="2" id="KW-0808">Transferase</keyword>
<feature type="repeat" description="ANK" evidence="4">
    <location>
        <begin position="57"/>
        <end position="89"/>
    </location>
</feature>
<dbReference type="EMBL" id="OZ037947">
    <property type="protein sequence ID" value="CAL1706885.1"/>
    <property type="molecule type" value="Genomic_DNA"/>
</dbReference>
<evidence type="ECO:0000256" key="4">
    <source>
        <dbReference type="PROSITE-ProRule" id="PRU00023"/>
    </source>
</evidence>
<dbReference type="PANTHER" id="PTHR32379">
    <property type="entry name" value="GUANIDINOACETATE N-METHYLTRANSFERASE"/>
    <property type="match status" value="1"/>
</dbReference>
<name>A0ABP1DG90_9APHY</name>
<keyword evidence="7" id="KW-1185">Reference proteome</keyword>
<proteinExistence type="predicted"/>
<protein>
    <recommendedName>
        <fullName evidence="5">RMT2 domain-containing protein</fullName>
    </recommendedName>
</protein>
<evidence type="ECO:0000256" key="1">
    <source>
        <dbReference type="ARBA" id="ARBA00022603"/>
    </source>
</evidence>
<evidence type="ECO:0000313" key="7">
    <source>
        <dbReference type="Proteomes" id="UP001497453"/>
    </source>
</evidence>
<dbReference type="InterPro" id="IPR036770">
    <property type="entry name" value="Ankyrin_rpt-contain_sf"/>
</dbReference>
<gene>
    <name evidence="6" type="ORF">GFSPODELE1_LOCUS6097</name>
</gene>
<keyword evidence="3" id="KW-0949">S-adenosyl-L-methionine</keyword>
<dbReference type="SMART" id="SM00248">
    <property type="entry name" value="ANK"/>
    <property type="match status" value="1"/>
</dbReference>
<dbReference type="Gene3D" id="1.25.40.20">
    <property type="entry name" value="Ankyrin repeat-containing domain"/>
    <property type="match status" value="1"/>
</dbReference>
<dbReference type="InterPro" id="IPR002110">
    <property type="entry name" value="Ankyrin_rpt"/>
</dbReference>
<dbReference type="Gene3D" id="3.40.50.150">
    <property type="entry name" value="Vaccinia Virus protein VP39"/>
    <property type="match status" value="1"/>
</dbReference>
<dbReference type="InterPro" id="IPR026480">
    <property type="entry name" value="RMT2_dom"/>
</dbReference>
<evidence type="ECO:0000256" key="3">
    <source>
        <dbReference type="ARBA" id="ARBA00022691"/>
    </source>
</evidence>
<organism evidence="6 7">
    <name type="scientific">Somion occarium</name>
    <dbReference type="NCBI Taxonomy" id="3059160"/>
    <lineage>
        <taxon>Eukaryota</taxon>
        <taxon>Fungi</taxon>
        <taxon>Dikarya</taxon>
        <taxon>Basidiomycota</taxon>
        <taxon>Agaricomycotina</taxon>
        <taxon>Agaricomycetes</taxon>
        <taxon>Polyporales</taxon>
        <taxon>Cerrenaceae</taxon>
        <taxon>Somion</taxon>
    </lineage>
</organism>